<reference evidence="1 4" key="2">
    <citation type="submission" date="2020-08" db="EMBL/GenBank/DDBJ databases">
        <title>Genomic Encyclopedia of Type Strains, Phase IV (KMG-IV): sequencing the most valuable type-strain genomes for metagenomic binning, comparative biology and taxonomic classification.</title>
        <authorList>
            <person name="Goeker M."/>
        </authorList>
    </citation>
    <scope>NUCLEOTIDE SEQUENCE [LARGE SCALE GENOMIC DNA]</scope>
    <source>
        <strain evidence="1 4">DSM 19331</strain>
    </source>
</reference>
<organism evidence="1 4">
    <name type="scientific">Rhizobium fabae</name>
    <dbReference type="NCBI Taxonomy" id="573179"/>
    <lineage>
        <taxon>Bacteria</taxon>
        <taxon>Pseudomonadati</taxon>
        <taxon>Pseudomonadota</taxon>
        <taxon>Alphaproteobacteria</taxon>
        <taxon>Hyphomicrobiales</taxon>
        <taxon>Rhizobiaceae</taxon>
        <taxon>Rhizobium/Agrobacterium group</taxon>
        <taxon>Rhizobium</taxon>
    </lineage>
</organism>
<comment type="caution">
    <text evidence="1">The sequence shown here is derived from an EMBL/GenBank/DDBJ whole genome shotgun (WGS) entry which is preliminary data.</text>
</comment>
<dbReference type="Proteomes" id="UP000272004">
    <property type="component" value="Unassembled WGS sequence"/>
</dbReference>
<accession>A0A7W6BAU1</accession>
<reference evidence="2 3" key="1">
    <citation type="submission" date="2018-11" db="EMBL/GenBank/DDBJ databases">
        <authorList>
            <person name="Huo Y."/>
        </authorList>
    </citation>
    <scope>NUCLEOTIDE SEQUENCE [LARGE SCALE GENOMIC DNA]</scope>
    <source>
        <strain evidence="2 3">CCBAU 33202</strain>
    </source>
</reference>
<sequence length="60" mass="6416">MRSSSLNFINFNALAAPFPKAKANEETIDLGKMDLTSDKDIQAESNLIPLPVAAGDNGRP</sequence>
<dbReference type="RefSeq" id="WP_126830247.1">
    <property type="nucleotide sequence ID" value="NZ_JACIDG010000021.1"/>
</dbReference>
<evidence type="ECO:0000313" key="2">
    <source>
        <dbReference type="EMBL" id="RUM07393.1"/>
    </source>
</evidence>
<dbReference type="EMBL" id="JACIDG010000021">
    <property type="protein sequence ID" value="MBB3918820.1"/>
    <property type="molecule type" value="Genomic_DNA"/>
</dbReference>
<dbReference type="EMBL" id="RJJU01000021">
    <property type="protein sequence ID" value="RUM07393.1"/>
    <property type="molecule type" value="Genomic_DNA"/>
</dbReference>
<protein>
    <submittedName>
        <fullName evidence="1">Uncharacterized protein</fullName>
    </submittedName>
</protein>
<name>A0A7W6BAU1_9HYPH</name>
<keyword evidence="3" id="KW-1185">Reference proteome</keyword>
<dbReference type="AlphaFoldDB" id="A0A7W6BAU1"/>
<evidence type="ECO:0000313" key="3">
    <source>
        <dbReference type="Proteomes" id="UP000272004"/>
    </source>
</evidence>
<evidence type="ECO:0000313" key="1">
    <source>
        <dbReference type="EMBL" id="MBB3918820.1"/>
    </source>
</evidence>
<evidence type="ECO:0000313" key="4">
    <source>
        <dbReference type="Proteomes" id="UP000545490"/>
    </source>
</evidence>
<dbReference type="Proteomes" id="UP000545490">
    <property type="component" value="Unassembled WGS sequence"/>
</dbReference>
<proteinExistence type="predicted"/>
<gene>
    <name evidence="2" type="ORF">EFB14_30005</name>
    <name evidence="1" type="ORF">GGQ65_006160</name>
</gene>